<comment type="subcellular location">
    <subcellularLocation>
        <location evidence="1">Nucleus</location>
    </subcellularLocation>
</comment>
<keyword evidence="2" id="KW-0479">Metal-binding</keyword>
<evidence type="ECO:0000259" key="8">
    <source>
        <dbReference type="PROSITE" id="PS50157"/>
    </source>
</evidence>
<feature type="domain" description="C2H2-type" evidence="8">
    <location>
        <begin position="105"/>
        <end position="132"/>
    </location>
</feature>
<evidence type="ECO:0000256" key="3">
    <source>
        <dbReference type="ARBA" id="ARBA00022737"/>
    </source>
</evidence>
<feature type="non-terminal residue" evidence="9">
    <location>
        <position position="134"/>
    </location>
</feature>
<sequence>MFKIAQGISLHNIANVNMDVVVKYENEHIVKSDKNYDSQEILRKSAFGILEVKVKEDIEVKEKIHIQAEEINLINEIELYEEPIVFTEGICHLKHELIHMGEKSYQCSQCDKAFSNNSTHIQHHITHTELKPYQ</sequence>
<keyword evidence="3" id="KW-0677">Repeat</keyword>
<evidence type="ECO:0000313" key="9">
    <source>
        <dbReference type="EMBL" id="CAL4104278.1"/>
    </source>
</evidence>
<accession>A0AAV2QZX2</accession>
<comment type="caution">
    <text evidence="9">The sequence shown here is derived from an EMBL/GenBank/DDBJ whole genome shotgun (WGS) entry which is preliminary data.</text>
</comment>
<dbReference type="SUPFAM" id="SSF57667">
    <property type="entry name" value="beta-beta-alpha zinc fingers"/>
    <property type="match status" value="1"/>
</dbReference>
<dbReference type="Gene3D" id="3.30.160.60">
    <property type="entry name" value="Classic Zinc Finger"/>
    <property type="match status" value="1"/>
</dbReference>
<dbReference type="EMBL" id="CAXKWB010012343">
    <property type="protein sequence ID" value="CAL4104278.1"/>
    <property type="molecule type" value="Genomic_DNA"/>
</dbReference>
<organism evidence="9 10">
    <name type="scientific">Meganyctiphanes norvegica</name>
    <name type="common">Northern krill</name>
    <name type="synonym">Thysanopoda norvegica</name>
    <dbReference type="NCBI Taxonomy" id="48144"/>
    <lineage>
        <taxon>Eukaryota</taxon>
        <taxon>Metazoa</taxon>
        <taxon>Ecdysozoa</taxon>
        <taxon>Arthropoda</taxon>
        <taxon>Crustacea</taxon>
        <taxon>Multicrustacea</taxon>
        <taxon>Malacostraca</taxon>
        <taxon>Eumalacostraca</taxon>
        <taxon>Eucarida</taxon>
        <taxon>Euphausiacea</taxon>
        <taxon>Euphausiidae</taxon>
        <taxon>Meganyctiphanes</taxon>
    </lineage>
</organism>
<dbReference type="FunFam" id="3.30.160.60:FF:000016">
    <property type="entry name" value="zinc finger protein 37 homolog"/>
    <property type="match status" value="1"/>
</dbReference>
<dbReference type="AlphaFoldDB" id="A0AAV2QZX2"/>
<keyword evidence="4 7" id="KW-0863">Zinc-finger</keyword>
<evidence type="ECO:0000256" key="6">
    <source>
        <dbReference type="ARBA" id="ARBA00023242"/>
    </source>
</evidence>
<reference evidence="9 10" key="1">
    <citation type="submission" date="2024-05" db="EMBL/GenBank/DDBJ databases">
        <authorList>
            <person name="Wallberg A."/>
        </authorList>
    </citation>
    <scope>NUCLEOTIDE SEQUENCE [LARGE SCALE GENOMIC DNA]</scope>
</reference>
<gene>
    <name evidence="9" type="ORF">MNOR_LOCUS17745</name>
</gene>
<dbReference type="GO" id="GO:0005634">
    <property type="term" value="C:nucleus"/>
    <property type="evidence" value="ECO:0007669"/>
    <property type="project" value="UniProtKB-SubCell"/>
</dbReference>
<proteinExistence type="predicted"/>
<keyword evidence="5" id="KW-0862">Zinc</keyword>
<evidence type="ECO:0000313" key="10">
    <source>
        <dbReference type="Proteomes" id="UP001497623"/>
    </source>
</evidence>
<evidence type="ECO:0000256" key="7">
    <source>
        <dbReference type="PROSITE-ProRule" id="PRU00042"/>
    </source>
</evidence>
<protein>
    <recommendedName>
        <fullName evidence="8">C2H2-type domain-containing protein</fullName>
    </recommendedName>
</protein>
<dbReference type="InterPro" id="IPR013087">
    <property type="entry name" value="Znf_C2H2_type"/>
</dbReference>
<keyword evidence="6" id="KW-0539">Nucleus</keyword>
<dbReference type="GO" id="GO:0000978">
    <property type="term" value="F:RNA polymerase II cis-regulatory region sequence-specific DNA binding"/>
    <property type="evidence" value="ECO:0007669"/>
    <property type="project" value="TreeGrafter"/>
</dbReference>
<dbReference type="InterPro" id="IPR036236">
    <property type="entry name" value="Znf_C2H2_sf"/>
</dbReference>
<evidence type="ECO:0000256" key="5">
    <source>
        <dbReference type="ARBA" id="ARBA00022833"/>
    </source>
</evidence>
<dbReference type="PANTHER" id="PTHR23226:SF416">
    <property type="entry name" value="FI01424P"/>
    <property type="match status" value="1"/>
</dbReference>
<dbReference type="PROSITE" id="PS50157">
    <property type="entry name" value="ZINC_FINGER_C2H2_2"/>
    <property type="match status" value="1"/>
</dbReference>
<dbReference type="PROSITE" id="PS00028">
    <property type="entry name" value="ZINC_FINGER_C2H2_1"/>
    <property type="match status" value="1"/>
</dbReference>
<evidence type="ECO:0000256" key="1">
    <source>
        <dbReference type="ARBA" id="ARBA00004123"/>
    </source>
</evidence>
<name>A0AAV2QZX2_MEGNR</name>
<dbReference type="Proteomes" id="UP001497623">
    <property type="component" value="Unassembled WGS sequence"/>
</dbReference>
<dbReference type="PANTHER" id="PTHR23226">
    <property type="entry name" value="ZINC FINGER AND SCAN DOMAIN-CONTAINING"/>
    <property type="match status" value="1"/>
</dbReference>
<keyword evidence="10" id="KW-1185">Reference proteome</keyword>
<dbReference type="GO" id="GO:0000981">
    <property type="term" value="F:DNA-binding transcription factor activity, RNA polymerase II-specific"/>
    <property type="evidence" value="ECO:0007669"/>
    <property type="project" value="TreeGrafter"/>
</dbReference>
<evidence type="ECO:0000256" key="2">
    <source>
        <dbReference type="ARBA" id="ARBA00022723"/>
    </source>
</evidence>
<dbReference type="GO" id="GO:0008270">
    <property type="term" value="F:zinc ion binding"/>
    <property type="evidence" value="ECO:0007669"/>
    <property type="project" value="UniProtKB-KW"/>
</dbReference>
<evidence type="ECO:0000256" key="4">
    <source>
        <dbReference type="ARBA" id="ARBA00022771"/>
    </source>
</evidence>